<name>A0AB36CQC4_9PSED</name>
<dbReference type="EMBL" id="JAAQXV010000001">
    <property type="protein sequence ID" value="NMZ77870.1"/>
    <property type="molecule type" value="Genomic_DNA"/>
</dbReference>
<evidence type="ECO:0000313" key="1">
    <source>
        <dbReference type="EMBL" id="NMZ77870.1"/>
    </source>
</evidence>
<proteinExistence type="predicted"/>
<sequence length="1530" mass="169327">MNTEDKMHAKVLQNALLALDPTGPDGFEGFLGVILGEITGQSFRLAKSGTQRGRDGDSAFDGGATYFEGKRYKDGLSKNDITIKLFDVANDEASLVDLWILGATCEVASQTVDDGRTFATKHGFGIAVLDWSANDFGSLLVAAVTAGAKSKSFIAQGLSGRPGAALVVPAACAIDHFANHGDFPFRASALRTALAEDVGLGHAKALNQDWLGRLFTNKRQAHIEFGQPLSPLDPSGPRVLDRPERAYLTSAFSGVPDSEIYAIVGEEGVGKSWLTAQSWSLSEPKSLLIMCPADELIDDAGNFDDFIIHKLIHQTGMNATPQAIKRWQRRFKAWRANIPASSVRVTLIADGLNQPLKSNWARWLDRAAQRLKELGGCLVVTTRTQHWAHVKSALSSSVRTVPLTEWSIEDVKKILDSRAIDVSNTRIEVLESVRNPRLLGIAIDLIEAKTIELLEELNAGRLLFEHMRRMQHHGAAPISAPAFADLLKNLAAEVLTRANAHVADDLRLFDVAQENQLEAVASSRFFSSVKGSASKYEIKLEGLNLALALYLVEQLERELRNQRDPREKLATILEPISALDETAEVVLIATQIACLDEETSPNVRSALIEKFVSLQNLPNSQVDAFSILAKSAHLAFLQAAENVYLSQEHVASKEWLRDALLMRRDEPDVWQSILESTKRWLSFYSLAPERRMYRRSGHDSDTEVDEERVKVLVEIEDRKAALTEAERSFMTTNLVAAPHPRFDGISRLAFYLLASRPLEELAPYLVRWRFSQALNQSISVPYDAFEQILRYNRTDWHETRAALLKELKTLPEERSSRVGKGTRMGILHGTGDIEDAQESARIHAELTCHQKEREGWSLIESYCTVDPCDPGTAEPENVLATAQNYRQIDPGDLAQARQMGKQDHFFRGARAGLARFVPDDAIHTHRALAEDVLGRAADARRLGVLELIRHSAALTKDLALRFLSAAESYIASCEDNQDDSDELLTAKFSMLIAFPHLSADEQFDAIATTRCDNFLLEMFYCVRKATPEKVEQVLESVLRGDDEHAQAAVVAAIHFSESLLTPRAAAIAKGFIRSPFKSLRNQALALAASNGDKLLLQEVIDSEWCAEKPANRDSSFEDWYGSKAILEALQAGLIEMEPALNRMSLSHYGFTAETLPAEKRNAIAARIDVALMKALRYTGEVELPDISTETPKNSDPMPPLASLAALVPAEEDFASQMSRLSETHEQFGERQHRMNEAYKRFVGELTAVEAGLILSDLTFDGIKAIVEADADLGKRWLEMLISTPDHSLRHLHHVALQLAIALSDSDNSSIPDFITRVLALAPTIRRVTGPAKISVAVVCLWSNANNPAMVDICKRRLRTARTDSDIADEVVAAHLGGKVTLLETYIDELLALHRPFETALALMIAGFCDESVYADAVLSRFDGAVGFIGTVHAAARDAYSRNSWAKTWFAEMLNAQRPEDFWRASVLFLKIIDGRFDVWYQAPRAPSAVFTAFMPTLNQVIGNRAVKIQKARKKELFGEKAPSSLMLNAE</sequence>
<accession>A0AB36CQC4</accession>
<dbReference type="RefSeq" id="WP_169856196.1">
    <property type="nucleotide sequence ID" value="NZ_JAAQXV010000001.1"/>
</dbReference>
<protein>
    <recommendedName>
        <fullName evidence="3">NACHT domain-containing protein</fullName>
    </recommendedName>
</protein>
<dbReference type="SUPFAM" id="SSF52540">
    <property type="entry name" value="P-loop containing nucleoside triphosphate hydrolases"/>
    <property type="match status" value="1"/>
</dbReference>
<organism evidence="1 2">
    <name type="scientific">Pseudomonas mandelii</name>
    <dbReference type="NCBI Taxonomy" id="75612"/>
    <lineage>
        <taxon>Bacteria</taxon>
        <taxon>Pseudomonadati</taxon>
        <taxon>Pseudomonadota</taxon>
        <taxon>Gammaproteobacteria</taxon>
        <taxon>Pseudomonadales</taxon>
        <taxon>Pseudomonadaceae</taxon>
        <taxon>Pseudomonas</taxon>
    </lineage>
</organism>
<gene>
    <name evidence="1" type="ORF">HBO26_00965</name>
</gene>
<dbReference type="Proteomes" id="UP000548707">
    <property type="component" value="Unassembled WGS sequence"/>
</dbReference>
<dbReference type="InterPro" id="IPR027417">
    <property type="entry name" value="P-loop_NTPase"/>
</dbReference>
<comment type="caution">
    <text evidence="1">The sequence shown here is derived from an EMBL/GenBank/DDBJ whole genome shotgun (WGS) entry which is preliminary data.</text>
</comment>
<evidence type="ECO:0008006" key="3">
    <source>
        <dbReference type="Google" id="ProtNLM"/>
    </source>
</evidence>
<evidence type="ECO:0000313" key="2">
    <source>
        <dbReference type="Proteomes" id="UP000548707"/>
    </source>
</evidence>
<reference evidence="1 2" key="1">
    <citation type="journal article" date="2020" name="Front. Microbiol.">
        <title>Genetic Organization of the aprX-lipA2 Operon Affects the Proteolytic Potential of Pseudomonas Species in Milk.</title>
        <authorList>
            <person name="Maier C."/>
            <person name="Huptas C."/>
            <person name="von Neubeck M."/>
            <person name="Scherer S."/>
            <person name="Wenning M."/>
            <person name="Lucking G."/>
        </authorList>
    </citation>
    <scope>NUCLEOTIDE SEQUENCE [LARGE SCALE GENOMIC DNA]</scope>
    <source>
        <strain evidence="1 2">WS 5114</strain>
    </source>
</reference>